<dbReference type="AlphaFoldDB" id="A0A2D3WGX5"/>
<feature type="transmembrane region" description="Helical" evidence="1">
    <location>
        <begin position="227"/>
        <end position="246"/>
    </location>
</feature>
<keyword evidence="1" id="KW-1133">Transmembrane helix</keyword>
<dbReference type="Proteomes" id="UP000228859">
    <property type="component" value="Unassembled WGS sequence"/>
</dbReference>
<comment type="caution">
    <text evidence="2">The sequence shown here is derived from an EMBL/GenBank/DDBJ whole genome shotgun (WGS) entry which is preliminary data.</text>
</comment>
<gene>
    <name evidence="2" type="ORF">CFH83_10650</name>
</gene>
<evidence type="ECO:0008006" key="4">
    <source>
        <dbReference type="Google" id="ProtNLM"/>
    </source>
</evidence>
<feature type="transmembrane region" description="Helical" evidence="1">
    <location>
        <begin position="90"/>
        <end position="123"/>
    </location>
</feature>
<protein>
    <recommendedName>
        <fullName evidence="4">Integral membrane protein</fullName>
    </recommendedName>
</protein>
<feature type="transmembrane region" description="Helical" evidence="1">
    <location>
        <begin position="164"/>
        <end position="185"/>
    </location>
</feature>
<organism evidence="2 3">
    <name type="scientific">Sulfuricurvum kujiense</name>
    <dbReference type="NCBI Taxonomy" id="148813"/>
    <lineage>
        <taxon>Bacteria</taxon>
        <taxon>Pseudomonadati</taxon>
        <taxon>Campylobacterota</taxon>
        <taxon>Epsilonproteobacteria</taxon>
        <taxon>Campylobacterales</taxon>
        <taxon>Sulfurimonadaceae</taxon>
        <taxon>Sulfuricurvum</taxon>
    </lineage>
</organism>
<feature type="transmembrane region" description="Helical" evidence="1">
    <location>
        <begin position="58"/>
        <end position="78"/>
    </location>
</feature>
<feature type="transmembrane region" description="Helical" evidence="1">
    <location>
        <begin position="6"/>
        <end position="22"/>
    </location>
</feature>
<feature type="transmembrane region" description="Helical" evidence="1">
    <location>
        <begin position="252"/>
        <end position="273"/>
    </location>
</feature>
<evidence type="ECO:0000313" key="2">
    <source>
        <dbReference type="EMBL" id="DAB37536.1"/>
    </source>
</evidence>
<keyword evidence="1" id="KW-0812">Transmembrane</keyword>
<keyword evidence="1" id="KW-0472">Membrane</keyword>
<sequence length="395" mass="45752">MREKVLFSIIIGINFLILLLQIQGLSIGYHEAQILYGDFSPLQFLISSSLHFFGQNDYALRVPMIVLHLFSVVLLYAISKHYVSRDSDRLWIALIYVLLPGVTSAALVVDNAGLVIVSLFLFGYLHLNYGRYALGLLPFLIAIDPAFAYLFFAIALYGVYRKEYFYAISGTVALVVSLSFYGIHIGGSPESRFLDALGVYTAIFSPIVFLYLFYVLYRRMIAKEWDLIWMIAMSAFMISLLLSFRQKVEVQTFAPFLLLALPLAAQTFFHTYRIRLREFRGRYRILFYSAFALLIINVLAVFFNHYFYRFLSKPTRHFSYPMHVVKELSGALHHENIQCVDAGAEKLQLRLRFYEITQCDEYRLESQFNPYGKKVTISYINTPIYETYVTKVNKK</sequence>
<evidence type="ECO:0000256" key="1">
    <source>
        <dbReference type="SAM" id="Phobius"/>
    </source>
</evidence>
<dbReference type="RefSeq" id="WP_294896466.1">
    <property type="nucleotide sequence ID" value="NZ_DLUI01000153.1"/>
</dbReference>
<evidence type="ECO:0000313" key="3">
    <source>
        <dbReference type="Proteomes" id="UP000228859"/>
    </source>
</evidence>
<reference evidence="2 3" key="1">
    <citation type="journal article" date="2017" name="Front. Microbiol.">
        <title>Comparative Genomic Analysis of the Class Epsilonproteobacteria and Proposed Reclassification to Epsilonbacteraeota (phyl. nov.).</title>
        <authorList>
            <person name="Waite D.W."/>
            <person name="Vanwonterghem I."/>
            <person name="Rinke C."/>
            <person name="Parks D.H."/>
            <person name="Zhang Y."/>
            <person name="Takai K."/>
            <person name="Sievert S.M."/>
            <person name="Simon J."/>
            <person name="Campbell B.J."/>
            <person name="Hanson T.E."/>
            <person name="Woyke T."/>
            <person name="Klotz M.G."/>
            <person name="Hugenholtz P."/>
        </authorList>
    </citation>
    <scope>NUCLEOTIDE SEQUENCE [LARGE SCALE GENOMIC DNA]</scope>
    <source>
        <strain evidence="2">UBA12443</strain>
    </source>
</reference>
<proteinExistence type="predicted"/>
<name>A0A2D3WGX5_9BACT</name>
<accession>A0A2D3WGX5</accession>
<dbReference type="EMBL" id="DLUI01000153">
    <property type="protein sequence ID" value="DAB37536.1"/>
    <property type="molecule type" value="Genomic_DNA"/>
</dbReference>
<feature type="transmembrane region" description="Helical" evidence="1">
    <location>
        <begin position="285"/>
        <end position="308"/>
    </location>
</feature>
<feature type="transmembrane region" description="Helical" evidence="1">
    <location>
        <begin position="135"/>
        <end position="157"/>
    </location>
</feature>
<feature type="transmembrane region" description="Helical" evidence="1">
    <location>
        <begin position="197"/>
        <end position="215"/>
    </location>
</feature>